<proteinExistence type="predicted"/>
<sequence>MTSDDLVSLIDENTSIKVSSTLEKATGKKHLVDNSPETCWTSQQGLPQFIQLGFPDKLVVPKRLSMTFQGGFVGTRCVVQIPPLNGARDWQVLTNIYPEDVNRRQVFDLKPIGAVDLERGVTGLRLLFEESSDFFGRITVYDLKMEGTIIE</sequence>
<accession>A0A0C9XPF7</accession>
<dbReference type="OrthoDB" id="10052260at2759"/>
<gene>
    <name evidence="1" type="ORF">K443DRAFT_104890</name>
</gene>
<organism evidence="1 2">
    <name type="scientific">Laccaria amethystina LaAM-08-1</name>
    <dbReference type="NCBI Taxonomy" id="1095629"/>
    <lineage>
        <taxon>Eukaryota</taxon>
        <taxon>Fungi</taxon>
        <taxon>Dikarya</taxon>
        <taxon>Basidiomycota</taxon>
        <taxon>Agaricomycotina</taxon>
        <taxon>Agaricomycetes</taxon>
        <taxon>Agaricomycetidae</taxon>
        <taxon>Agaricales</taxon>
        <taxon>Agaricineae</taxon>
        <taxon>Hydnangiaceae</taxon>
        <taxon>Laccaria</taxon>
    </lineage>
</organism>
<name>A0A0C9XPF7_9AGAR</name>
<dbReference type="Gene3D" id="2.60.120.260">
    <property type="entry name" value="Galactose-binding domain-like"/>
    <property type="match status" value="1"/>
</dbReference>
<keyword evidence="2" id="KW-1185">Reference proteome</keyword>
<evidence type="ECO:0000313" key="1">
    <source>
        <dbReference type="EMBL" id="KIJ97892.1"/>
    </source>
</evidence>
<evidence type="ECO:0008006" key="3">
    <source>
        <dbReference type="Google" id="ProtNLM"/>
    </source>
</evidence>
<dbReference type="HOGENOM" id="CLU_133965_0_0_1"/>
<dbReference type="Proteomes" id="UP000054477">
    <property type="component" value="Unassembled WGS sequence"/>
</dbReference>
<protein>
    <recommendedName>
        <fullName evidence="3">Anaphase-promoting complex subunit 10</fullName>
    </recommendedName>
</protein>
<dbReference type="SUPFAM" id="SSF49785">
    <property type="entry name" value="Galactose-binding domain-like"/>
    <property type="match status" value="1"/>
</dbReference>
<dbReference type="AlphaFoldDB" id="A0A0C9XPF7"/>
<reference evidence="2" key="2">
    <citation type="submission" date="2015-01" db="EMBL/GenBank/DDBJ databases">
        <title>Evolutionary Origins and Diversification of the Mycorrhizal Mutualists.</title>
        <authorList>
            <consortium name="DOE Joint Genome Institute"/>
            <consortium name="Mycorrhizal Genomics Consortium"/>
            <person name="Kohler A."/>
            <person name="Kuo A."/>
            <person name="Nagy L.G."/>
            <person name="Floudas D."/>
            <person name="Copeland A."/>
            <person name="Barry K.W."/>
            <person name="Cichocki N."/>
            <person name="Veneault-Fourrey C."/>
            <person name="LaButti K."/>
            <person name="Lindquist E.A."/>
            <person name="Lipzen A."/>
            <person name="Lundell T."/>
            <person name="Morin E."/>
            <person name="Murat C."/>
            <person name="Riley R."/>
            <person name="Ohm R."/>
            <person name="Sun H."/>
            <person name="Tunlid A."/>
            <person name="Henrissat B."/>
            <person name="Grigoriev I.V."/>
            <person name="Hibbett D.S."/>
            <person name="Martin F."/>
        </authorList>
    </citation>
    <scope>NUCLEOTIDE SEQUENCE [LARGE SCALE GENOMIC DNA]</scope>
    <source>
        <strain evidence="2">LaAM-08-1</strain>
    </source>
</reference>
<reference evidence="1 2" key="1">
    <citation type="submission" date="2014-04" db="EMBL/GenBank/DDBJ databases">
        <authorList>
            <consortium name="DOE Joint Genome Institute"/>
            <person name="Kuo A."/>
            <person name="Kohler A."/>
            <person name="Nagy L.G."/>
            <person name="Floudas D."/>
            <person name="Copeland A."/>
            <person name="Barry K.W."/>
            <person name="Cichocki N."/>
            <person name="Veneault-Fourrey C."/>
            <person name="LaButti K."/>
            <person name="Lindquist E.A."/>
            <person name="Lipzen A."/>
            <person name="Lundell T."/>
            <person name="Morin E."/>
            <person name="Murat C."/>
            <person name="Sun H."/>
            <person name="Tunlid A."/>
            <person name="Henrissat B."/>
            <person name="Grigoriev I.V."/>
            <person name="Hibbett D.S."/>
            <person name="Martin F."/>
            <person name="Nordberg H.P."/>
            <person name="Cantor M.N."/>
            <person name="Hua S.X."/>
        </authorList>
    </citation>
    <scope>NUCLEOTIDE SEQUENCE [LARGE SCALE GENOMIC DNA]</scope>
    <source>
        <strain evidence="1 2">LaAM-08-1</strain>
    </source>
</reference>
<dbReference type="STRING" id="1095629.A0A0C9XPF7"/>
<dbReference type="InterPro" id="IPR008979">
    <property type="entry name" value="Galactose-bd-like_sf"/>
</dbReference>
<dbReference type="EMBL" id="KN838681">
    <property type="protein sequence ID" value="KIJ97892.1"/>
    <property type="molecule type" value="Genomic_DNA"/>
</dbReference>
<evidence type="ECO:0000313" key="2">
    <source>
        <dbReference type="Proteomes" id="UP000054477"/>
    </source>
</evidence>